<dbReference type="EMBL" id="MQMF01000001">
    <property type="protein sequence ID" value="OOE14211.1"/>
    <property type="molecule type" value="Genomic_DNA"/>
</dbReference>
<dbReference type="OrthoDB" id="1411407at2"/>
<feature type="transmembrane region" description="Helical" evidence="2">
    <location>
        <begin position="272"/>
        <end position="293"/>
    </location>
</feature>
<feature type="transmembrane region" description="Helical" evidence="2">
    <location>
        <begin position="114"/>
        <end position="139"/>
    </location>
</feature>
<feature type="compositionally biased region" description="Basic and acidic residues" evidence="1">
    <location>
        <begin position="520"/>
        <end position="559"/>
    </location>
</feature>
<gene>
    <name evidence="3" type="ORF">UN64_03115</name>
</gene>
<feature type="region of interest" description="Disordered" evidence="1">
    <location>
        <begin position="509"/>
        <end position="582"/>
    </location>
</feature>
<feature type="transmembrane region" description="Helical" evidence="2">
    <location>
        <begin position="85"/>
        <end position="108"/>
    </location>
</feature>
<feature type="transmembrane region" description="Helical" evidence="2">
    <location>
        <begin position="313"/>
        <end position="333"/>
    </location>
</feature>
<feature type="transmembrane region" description="Helical" evidence="2">
    <location>
        <begin position="370"/>
        <end position="391"/>
    </location>
</feature>
<evidence type="ECO:0008006" key="5">
    <source>
        <dbReference type="Google" id="ProtNLM"/>
    </source>
</evidence>
<keyword evidence="2" id="KW-0472">Membrane</keyword>
<dbReference type="Proteomes" id="UP000188597">
    <property type="component" value="Unassembled WGS sequence"/>
</dbReference>
<dbReference type="Pfam" id="PF05552">
    <property type="entry name" value="MS_channel_1st_1"/>
    <property type="match status" value="5"/>
</dbReference>
<evidence type="ECO:0000313" key="3">
    <source>
        <dbReference type="EMBL" id="OOE14211.1"/>
    </source>
</evidence>
<dbReference type="RefSeq" id="WP_077359625.1">
    <property type="nucleotide sequence ID" value="NZ_MQMF01000001.1"/>
</dbReference>
<dbReference type="NCBIfam" id="NF033912">
    <property type="entry name" value="msc"/>
    <property type="match status" value="1"/>
</dbReference>
<keyword evidence="2" id="KW-1133">Transmembrane helix</keyword>
<protein>
    <recommendedName>
        <fullName evidence="5">Mechanosensitive ion channel</fullName>
    </recommendedName>
</protein>
<dbReference type="Gene3D" id="1.10.287.1260">
    <property type="match status" value="3"/>
</dbReference>
<name>A0A1V3GCU3_9BACL</name>
<evidence type="ECO:0000313" key="4">
    <source>
        <dbReference type="Proteomes" id="UP000188597"/>
    </source>
</evidence>
<keyword evidence="2" id="KW-0812">Transmembrane</keyword>
<feature type="transmembrane region" description="Helical" evidence="2">
    <location>
        <begin position="473"/>
        <end position="494"/>
    </location>
</feature>
<accession>A0A1V3GCU3</accession>
<proteinExistence type="predicted"/>
<feature type="transmembrane region" description="Helical" evidence="2">
    <location>
        <begin position="443"/>
        <end position="461"/>
    </location>
</feature>
<evidence type="ECO:0000256" key="1">
    <source>
        <dbReference type="SAM" id="MobiDB-lite"/>
    </source>
</evidence>
<dbReference type="PANTHER" id="PTHR30221">
    <property type="entry name" value="SMALL-CONDUCTANCE MECHANOSENSITIVE CHANNEL"/>
    <property type="match status" value="1"/>
</dbReference>
<feature type="transmembrane region" description="Helical" evidence="2">
    <location>
        <begin position="20"/>
        <end position="38"/>
    </location>
</feature>
<comment type="caution">
    <text evidence="3">The sequence shown here is derived from an EMBL/GenBank/DDBJ whole genome shotgun (WGS) entry which is preliminary data.</text>
</comment>
<sequence length="582" mass="63406">MYDYNGVTDSWMAYLGRLPDLLLAILVLLIGWLIASLVSKAVKKALHKTEFDNKVARWMKPDTDGEHTEKTRSSKYSPEEIISKVVFWILMAVAIVMFLNMLSLPYVAEPISNALGVIAAAIPNLLKAALIAAVAWLIASGLSILVKKLGQNTAFERLLNRWKLTREPGQSNKAVLSASKAVFYLTLLLFLPAVLAALGIDAISEPLEGMLSGFFAFLPKLLGAAIILFVGWIVAKVVKEILVNFLQSIGTDRLASKLGAERALDKTSLSQIIGTIVYVFILIPVVISALETLDINGISGPAIGMLGQIMDMIPNIIVAIILVAAGLWIGKWVKNAVTSLLERVGFNGIFHKMGLGSLHKSDQTLTISQIIGYAAQILVVLLFTIEALQLVNLESLVSILSVVLAYIPMVLTAVLVLGIGFYAGDLVKRVVMSMVKQQTEGKLLGNIAKYTIITLAFFMALDQLGVAKTIVNAAFILILGGFTIAFGLAFGLGGREAAGRTLNKLSRRMEQTTIQSPDPAEWKDKTSLKDFRTDSSKTENESGNVDLEKPHTIARDRQFNHLNTPSDEFGINKNNDPKRNDF</sequence>
<feature type="transmembrane region" description="Helical" evidence="2">
    <location>
        <begin position="181"/>
        <end position="200"/>
    </location>
</feature>
<evidence type="ECO:0000256" key="2">
    <source>
        <dbReference type="SAM" id="Phobius"/>
    </source>
</evidence>
<dbReference type="PANTHER" id="PTHR30221:SF1">
    <property type="entry name" value="SMALL-CONDUCTANCE MECHANOSENSITIVE CHANNEL"/>
    <property type="match status" value="1"/>
</dbReference>
<feature type="transmembrane region" description="Helical" evidence="2">
    <location>
        <begin position="397"/>
        <end position="422"/>
    </location>
</feature>
<feature type="transmembrane region" description="Helical" evidence="2">
    <location>
        <begin position="212"/>
        <end position="235"/>
    </location>
</feature>
<dbReference type="AlphaFoldDB" id="A0A1V3GCU3"/>
<dbReference type="InterPro" id="IPR008910">
    <property type="entry name" value="MSC_TM_helix"/>
</dbReference>
<dbReference type="InterPro" id="IPR045275">
    <property type="entry name" value="MscS_archaea/bacteria_type"/>
</dbReference>
<reference evidence="3 4" key="1">
    <citation type="submission" date="2016-11" db="EMBL/GenBank/DDBJ databases">
        <authorList>
            <person name="Jaros S."/>
            <person name="Januszkiewicz K."/>
            <person name="Wedrychowicz H."/>
        </authorList>
    </citation>
    <scope>NUCLEOTIDE SEQUENCE [LARGE SCALE GENOMIC DNA]</scope>
    <source>
        <strain evidence="3 4">Con a/3</strain>
    </source>
</reference>
<organism evidence="3 4">
    <name type="scientific">Fictibacillus arsenicus</name>
    <dbReference type="NCBI Taxonomy" id="255247"/>
    <lineage>
        <taxon>Bacteria</taxon>
        <taxon>Bacillati</taxon>
        <taxon>Bacillota</taxon>
        <taxon>Bacilli</taxon>
        <taxon>Bacillales</taxon>
        <taxon>Fictibacillaceae</taxon>
        <taxon>Fictibacillus</taxon>
    </lineage>
</organism>
<dbReference type="GO" id="GO:0008381">
    <property type="term" value="F:mechanosensitive monoatomic ion channel activity"/>
    <property type="evidence" value="ECO:0007669"/>
    <property type="project" value="InterPro"/>
</dbReference>